<comment type="pathway">
    <text evidence="1">Amino-acid biosynthesis; L-asparagine biosynthesis; L-asparagine from L-aspartate (L-Gln route): step 1/1.</text>
</comment>
<comment type="catalytic activity">
    <reaction evidence="3">
        <text>L-aspartate + L-glutamine + ATP + H2O = L-asparagine + L-glutamate + AMP + diphosphate + H(+)</text>
        <dbReference type="Rhea" id="RHEA:12228"/>
        <dbReference type="ChEBI" id="CHEBI:15377"/>
        <dbReference type="ChEBI" id="CHEBI:15378"/>
        <dbReference type="ChEBI" id="CHEBI:29985"/>
        <dbReference type="ChEBI" id="CHEBI:29991"/>
        <dbReference type="ChEBI" id="CHEBI:30616"/>
        <dbReference type="ChEBI" id="CHEBI:33019"/>
        <dbReference type="ChEBI" id="CHEBI:58048"/>
        <dbReference type="ChEBI" id="CHEBI:58359"/>
        <dbReference type="ChEBI" id="CHEBI:456215"/>
        <dbReference type="EC" id="6.3.5.4"/>
    </reaction>
</comment>
<dbReference type="Proteomes" id="UP000426027">
    <property type="component" value="Chromosome"/>
</dbReference>
<dbReference type="InterPro" id="IPR014729">
    <property type="entry name" value="Rossmann-like_a/b/a_fold"/>
</dbReference>
<evidence type="ECO:0000313" key="5">
    <source>
        <dbReference type="Proteomes" id="UP000426027"/>
    </source>
</evidence>
<dbReference type="SUPFAM" id="SSF52402">
    <property type="entry name" value="Adenine nucleotide alpha hydrolases-like"/>
    <property type="match status" value="1"/>
</dbReference>
<sequence length="548" mass="61010">MAAPGFVLLEASIAAEQPDGIGLTTVASIYYSTYIFPQSASFTIHWMGFSCQTNETRKQLLEKLAHTLALADANSLLSEMAALQQACGEFACWIETPESVLFFNDQQGRLPVYACRQNGRLLMGRNLQALRQQVLLTPNPIGIAQTLWAGYALGSTTMYKELDVVPPGSIWLINKQTGLHQVLNQTVADFSPRNTAPILIQAKELAEQFWSVCQQMAANHPHWHVSLSGGQDARAVLAGFVKATPDLSASSFTMGQGFADAMIAEQLAAQYRVPWQAFTVAPTTEDDWLIHAKAGFNYAGMAFIKPYLEQVAAAYPQHIMLTGDGGDKMLPYLGEPTAPTSLDDLVEKLLVRHAIVPAALAAKAAGLHRDELAQSVYECVAAYPEHSMNDRSIHFVLSERARRAYFEGEDRNRLFMWSTTPFYHPAFVQMAMQVPDEYKKRYRFYHAFMQELDASLQTIPDANGYRLGSVGFAAQKWMQEQFRSGPVWLKNALRQINALRNGNNSATNTLKIDLPSALCFMPDTAVQQIWQTSEEAAWHLRTIAKVFR</sequence>
<dbReference type="EC" id="6.3.5.4" evidence="2"/>
<protein>
    <recommendedName>
        <fullName evidence="2">asparagine synthase (glutamine-hydrolyzing)</fullName>
        <ecNumber evidence="2">6.3.5.4</ecNumber>
    </recommendedName>
</protein>
<dbReference type="PANTHER" id="PTHR43284">
    <property type="entry name" value="ASPARAGINE SYNTHETASE (GLUTAMINE-HYDROLYZING)"/>
    <property type="match status" value="1"/>
</dbReference>
<dbReference type="RefSeq" id="WP_157479118.1">
    <property type="nucleotide sequence ID" value="NZ_CP046566.1"/>
</dbReference>
<accession>A0A6I6GK25</accession>
<evidence type="ECO:0000256" key="1">
    <source>
        <dbReference type="ARBA" id="ARBA00005187"/>
    </source>
</evidence>
<dbReference type="InterPro" id="IPR051786">
    <property type="entry name" value="ASN_synthetase/amidase"/>
</dbReference>
<dbReference type="SUPFAM" id="SSF56235">
    <property type="entry name" value="N-terminal nucleophile aminohydrolases (Ntn hydrolases)"/>
    <property type="match status" value="1"/>
</dbReference>
<dbReference type="EMBL" id="CP046566">
    <property type="protein sequence ID" value="QGW28765.1"/>
    <property type="molecule type" value="Genomic_DNA"/>
</dbReference>
<name>A0A6I6GK25_9BACT</name>
<keyword evidence="5" id="KW-1185">Reference proteome</keyword>
<dbReference type="KEGG" id="fls:GLV81_12235"/>
<organism evidence="4 5">
    <name type="scientific">Phnomibacter ginsenosidimutans</name>
    <dbReference type="NCBI Taxonomy" id="2676868"/>
    <lineage>
        <taxon>Bacteria</taxon>
        <taxon>Pseudomonadati</taxon>
        <taxon>Bacteroidota</taxon>
        <taxon>Chitinophagia</taxon>
        <taxon>Chitinophagales</taxon>
        <taxon>Chitinophagaceae</taxon>
        <taxon>Phnomibacter</taxon>
    </lineage>
</organism>
<dbReference type="AlphaFoldDB" id="A0A6I6GK25"/>
<dbReference type="PANTHER" id="PTHR43284:SF1">
    <property type="entry name" value="ASPARAGINE SYNTHETASE"/>
    <property type="match status" value="1"/>
</dbReference>
<dbReference type="InterPro" id="IPR029055">
    <property type="entry name" value="Ntn_hydrolases_N"/>
</dbReference>
<evidence type="ECO:0000256" key="3">
    <source>
        <dbReference type="ARBA" id="ARBA00048741"/>
    </source>
</evidence>
<evidence type="ECO:0000256" key="2">
    <source>
        <dbReference type="ARBA" id="ARBA00012737"/>
    </source>
</evidence>
<reference evidence="4 5" key="1">
    <citation type="submission" date="2019-11" db="EMBL/GenBank/DDBJ databases">
        <authorList>
            <person name="Im W.T."/>
        </authorList>
    </citation>
    <scope>NUCLEOTIDE SEQUENCE [LARGE SCALE GENOMIC DNA]</scope>
    <source>
        <strain evidence="4 5">SB-02</strain>
    </source>
</reference>
<dbReference type="Gene3D" id="3.60.20.10">
    <property type="entry name" value="Glutamine Phosphoribosylpyrophosphate, subunit 1, domain 1"/>
    <property type="match status" value="1"/>
</dbReference>
<dbReference type="GO" id="GO:0004066">
    <property type="term" value="F:asparagine synthase (glutamine-hydrolyzing) activity"/>
    <property type="evidence" value="ECO:0007669"/>
    <property type="project" value="UniProtKB-EC"/>
</dbReference>
<gene>
    <name evidence="4" type="ORF">GLV81_12235</name>
</gene>
<evidence type="ECO:0000313" key="4">
    <source>
        <dbReference type="EMBL" id="QGW28765.1"/>
    </source>
</evidence>
<dbReference type="Gene3D" id="3.40.50.620">
    <property type="entry name" value="HUPs"/>
    <property type="match status" value="1"/>
</dbReference>
<proteinExistence type="predicted"/>